<evidence type="ECO:0000313" key="1">
    <source>
        <dbReference type="EMBL" id="AFM16162.1"/>
    </source>
</evidence>
<dbReference type="eggNOG" id="ENOG503199I">
    <property type="taxonomic scope" value="Bacteria"/>
</dbReference>
<dbReference type="KEGG" id="mcb:Mycch_1360"/>
<dbReference type="EMBL" id="CP003053">
    <property type="protein sequence ID" value="AFM16162.1"/>
    <property type="molecule type" value="Genomic_DNA"/>
</dbReference>
<reference evidence="1 2" key="1">
    <citation type="submission" date="2012-06" db="EMBL/GenBank/DDBJ databases">
        <title>Complete sequence of chromosome of Mycobacterium chubuense NBB4.</title>
        <authorList>
            <consortium name="US DOE Joint Genome Institute"/>
            <person name="Lucas S."/>
            <person name="Han J."/>
            <person name="Lapidus A."/>
            <person name="Cheng J.-F."/>
            <person name="Goodwin L."/>
            <person name="Pitluck S."/>
            <person name="Peters L."/>
            <person name="Mikhailova N."/>
            <person name="Teshima H."/>
            <person name="Detter J.C."/>
            <person name="Han C."/>
            <person name="Tapia R."/>
            <person name="Land M."/>
            <person name="Hauser L."/>
            <person name="Kyrpides N."/>
            <person name="Ivanova N."/>
            <person name="Pagani I."/>
            <person name="Mattes T."/>
            <person name="Holmes A."/>
            <person name="Rutledge P."/>
            <person name="Paulsen I."/>
            <person name="Coleman N."/>
            <person name="Woyke T."/>
        </authorList>
    </citation>
    <scope>NUCLEOTIDE SEQUENCE [LARGE SCALE GENOMIC DNA]</scope>
    <source>
        <strain evidence="1 2">NBB4</strain>
    </source>
</reference>
<dbReference type="AlphaFoldDB" id="I4BFV5"/>
<dbReference type="HOGENOM" id="CLU_087248_0_0_11"/>
<organism evidence="1 2">
    <name type="scientific">Mycolicibacterium chubuense (strain NBB4)</name>
    <name type="common">Mycobacterium chubuense</name>
    <dbReference type="NCBI Taxonomy" id="710421"/>
    <lineage>
        <taxon>Bacteria</taxon>
        <taxon>Bacillati</taxon>
        <taxon>Actinomycetota</taxon>
        <taxon>Actinomycetes</taxon>
        <taxon>Mycobacteriales</taxon>
        <taxon>Mycobacteriaceae</taxon>
        <taxon>Mycolicibacterium</taxon>
    </lineage>
</organism>
<dbReference type="Proteomes" id="UP000006057">
    <property type="component" value="Chromosome"/>
</dbReference>
<protein>
    <submittedName>
        <fullName evidence="1">Uncharacterized protein</fullName>
    </submittedName>
</protein>
<dbReference type="PATRIC" id="fig|710421.3.peg.1360"/>
<keyword evidence="2" id="KW-1185">Reference proteome</keyword>
<evidence type="ECO:0000313" key="2">
    <source>
        <dbReference type="Proteomes" id="UP000006057"/>
    </source>
</evidence>
<proteinExistence type="predicted"/>
<gene>
    <name evidence="1" type="ordered locus">Mycch_1360</name>
</gene>
<sequence length="214" mass="22821">MLDDFVQRMRVAGERFDQGWHVEARVLAAQIGTLVHEGGGSQALMPPGLRNRLGWVDTGGVPNPKTSASAACLTLMKVRSGASSHGEYVPKLALYPPAPIRTRSGAHIDRGSRIPFDDWWTNPVLKDADGAEFSRKELVLALATHGGAARDPEMAAAHAALSQSTSLGWVLSGENGSTTAFERSPVIASVRQVGYEVVQTIIQQRDVIADAALG</sequence>
<accession>I4BFV5</accession>
<dbReference type="STRING" id="710421.Mycch_1360"/>
<name>I4BFV5_MYCCN</name>